<feature type="compositionally biased region" description="Polar residues" evidence="1">
    <location>
        <begin position="51"/>
        <end position="64"/>
    </location>
</feature>
<comment type="caution">
    <text evidence="2">The sequence shown here is derived from an EMBL/GenBank/DDBJ whole genome shotgun (WGS) entry which is preliminary data.</text>
</comment>
<evidence type="ECO:0000313" key="3">
    <source>
        <dbReference type="Proteomes" id="UP000233551"/>
    </source>
</evidence>
<reference evidence="2 3" key="1">
    <citation type="submission" date="2017-11" db="EMBL/GenBank/DDBJ databases">
        <title>De-novo sequencing of pomegranate (Punica granatum L.) genome.</title>
        <authorList>
            <person name="Akparov Z."/>
            <person name="Amiraslanov A."/>
            <person name="Hajiyeva S."/>
            <person name="Abbasov M."/>
            <person name="Kaur K."/>
            <person name="Hamwieh A."/>
            <person name="Solovyev V."/>
            <person name="Salamov A."/>
            <person name="Braich B."/>
            <person name="Kosarev P."/>
            <person name="Mahmoud A."/>
            <person name="Hajiyev E."/>
            <person name="Babayeva S."/>
            <person name="Izzatullayeva V."/>
            <person name="Mammadov A."/>
            <person name="Mammadov A."/>
            <person name="Sharifova S."/>
            <person name="Ojaghi J."/>
            <person name="Eynullazada K."/>
            <person name="Bayramov B."/>
            <person name="Abdulazimova A."/>
            <person name="Shahmuradov I."/>
        </authorList>
    </citation>
    <scope>NUCLEOTIDE SEQUENCE [LARGE SCALE GENOMIC DNA]</scope>
    <source>
        <strain evidence="3">cv. AG2017</strain>
        <tissue evidence="2">Leaf</tissue>
    </source>
</reference>
<evidence type="ECO:0000256" key="1">
    <source>
        <dbReference type="SAM" id="MobiDB-lite"/>
    </source>
</evidence>
<dbReference type="AlphaFoldDB" id="A0A2I0JK20"/>
<feature type="region of interest" description="Disordered" evidence="1">
    <location>
        <begin position="24"/>
        <end position="67"/>
    </location>
</feature>
<protein>
    <submittedName>
        <fullName evidence="2">Uncharacterized protein</fullName>
    </submittedName>
</protein>
<dbReference type="EMBL" id="PGOL01001591">
    <property type="protein sequence ID" value="PKI56608.1"/>
    <property type="molecule type" value="Genomic_DNA"/>
</dbReference>
<name>A0A2I0JK20_PUNGR</name>
<accession>A0A2I0JK20</accession>
<feature type="compositionally biased region" description="Polar residues" evidence="1">
    <location>
        <begin position="24"/>
        <end position="41"/>
    </location>
</feature>
<keyword evidence="3" id="KW-1185">Reference proteome</keyword>
<sequence>MYNLEDEVVPFWAFLTVLCHSSPVSSSHVQTPVKTLTSRRSPSPRAGVISGSPSALTTANTVPQSVRRPEVRALPPVSRLFLAPCLGPSLSLFVHQSAVAALMA</sequence>
<gene>
    <name evidence="2" type="ORF">CRG98_022991</name>
</gene>
<proteinExistence type="predicted"/>
<dbReference type="Proteomes" id="UP000233551">
    <property type="component" value="Unassembled WGS sequence"/>
</dbReference>
<organism evidence="2 3">
    <name type="scientific">Punica granatum</name>
    <name type="common">Pomegranate</name>
    <dbReference type="NCBI Taxonomy" id="22663"/>
    <lineage>
        <taxon>Eukaryota</taxon>
        <taxon>Viridiplantae</taxon>
        <taxon>Streptophyta</taxon>
        <taxon>Embryophyta</taxon>
        <taxon>Tracheophyta</taxon>
        <taxon>Spermatophyta</taxon>
        <taxon>Magnoliopsida</taxon>
        <taxon>eudicotyledons</taxon>
        <taxon>Gunneridae</taxon>
        <taxon>Pentapetalae</taxon>
        <taxon>rosids</taxon>
        <taxon>malvids</taxon>
        <taxon>Myrtales</taxon>
        <taxon>Lythraceae</taxon>
        <taxon>Punica</taxon>
    </lineage>
</organism>
<evidence type="ECO:0000313" key="2">
    <source>
        <dbReference type="EMBL" id="PKI56608.1"/>
    </source>
</evidence>